<dbReference type="Proteomes" id="UP000007151">
    <property type="component" value="Unassembled WGS sequence"/>
</dbReference>
<comment type="caution">
    <text evidence="2">The sequence shown here is derived from an EMBL/GenBank/DDBJ whole genome shotgun (WGS) entry which is preliminary data.</text>
</comment>
<dbReference type="AlphaFoldDB" id="A0A212FKV5"/>
<evidence type="ECO:0000313" key="3">
    <source>
        <dbReference type="Proteomes" id="UP000007151"/>
    </source>
</evidence>
<feature type="chain" id="PRO_5012487953" evidence="1">
    <location>
        <begin position="23"/>
        <end position="108"/>
    </location>
</feature>
<dbReference type="InParanoid" id="A0A212FKV5"/>
<evidence type="ECO:0000313" key="2">
    <source>
        <dbReference type="EMBL" id="OWR54378.1"/>
    </source>
</evidence>
<keyword evidence="1" id="KW-0732">Signal</keyword>
<name>A0A212FKV5_DANPL</name>
<dbReference type="KEGG" id="dpl:KGM_208682"/>
<dbReference type="EMBL" id="AGBW02007951">
    <property type="protein sequence ID" value="OWR54378.1"/>
    <property type="molecule type" value="Genomic_DNA"/>
</dbReference>
<organism evidence="2 3">
    <name type="scientific">Danaus plexippus plexippus</name>
    <dbReference type="NCBI Taxonomy" id="278856"/>
    <lineage>
        <taxon>Eukaryota</taxon>
        <taxon>Metazoa</taxon>
        <taxon>Ecdysozoa</taxon>
        <taxon>Arthropoda</taxon>
        <taxon>Hexapoda</taxon>
        <taxon>Insecta</taxon>
        <taxon>Pterygota</taxon>
        <taxon>Neoptera</taxon>
        <taxon>Endopterygota</taxon>
        <taxon>Lepidoptera</taxon>
        <taxon>Glossata</taxon>
        <taxon>Ditrysia</taxon>
        <taxon>Papilionoidea</taxon>
        <taxon>Nymphalidae</taxon>
        <taxon>Danainae</taxon>
        <taxon>Danaini</taxon>
        <taxon>Danaina</taxon>
        <taxon>Danaus</taxon>
        <taxon>Danaus</taxon>
    </lineage>
</organism>
<evidence type="ECO:0000256" key="1">
    <source>
        <dbReference type="SAM" id="SignalP"/>
    </source>
</evidence>
<sequence length="108" mass="12910">MIYSVFRLLVLTILFDCNYNNANSFIQNLRRRDSIPLHEINRRNGFVFDRNYRRTKDIREDVEDRTNDDSSYRLKAALLRENEDNFETPNLRLSFEIGNHDLLAIGNK</sequence>
<reference evidence="2 3" key="1">
    <citation type="journal article" date="2011" name="Cell">
        <title>The monarch butterfly genome yields insights into long-distance migration.</title>
        <authorList>
            <person name="Zhan S."/>
            <person name="Merlin C."/>
            <person name="Boore J.L."/>
            <person name="Reppert S.M."/>
        </authorList>
    </citation>
    <scope>NUCLEOTIDE SEQUENCE [LARGE SCALE GENOMIC DNA]</scope>
    <source>
        <strain evidence="2">F-2</strain>
    </source>
</reference>
<accession>A0A212FKV5</accession>
<proteinExistence type="predicted"/>
<gene>
    <name evidence="2" type="ORF">KGM_208682</name>
</gene>
<protein>
    <submittedName>
        <fullName evidence="2">Uncharacterized protein</fullName>
    </submittedName>
</protein>
<feature type="signal peptide" evidence="1">
    <location>
        <begin position="1"/>
        <end position="22"/>
    </location>
</feature>
<keyword evidence="3" id="KW-1185">Reference proteome</keyword>